<sequence>MHTQPQVETASKSSSISETTLLAARSGSFDDLSRIYSALPQCYSLQVFHIFLHHLQGRGAVDLELERLKFDPDDPPRVLVDRVNSAHPQLAYKTVLETAAALPTLLMWMSNYLRGPTPPGPGRTEADIRRNPFRGQPSFEVGHLDGILRICATATNVMHALCYLDPFTKKKFAQLNLAIQIALSLWITTVHGEPLMQRSNKGLDDSAGVTEAGQRKRSSNTSGPSTTEEPSGLVANGRADPLLEVMYELTITNPKGVVEVLASGVVCSLDMFVTRTLRRAENATFIHRAKMNFQSWPEETYDPFANTGLLVELTERLMSEPQFRDAFCKHASVSTFVDLIMATREHLSKDGLLDTSPYRYRDKITHWSSHIFEWSVNQSGSLLSNLSSVVKAGMLRVVVDSFVLPDTKTPVLAQALTPAARAELVSDIRKKHAPGGAPAHATDSVEDAKYMLSVLISYATYPRFLSTLRRQVAQSLQDRRILYHTLEEEVAEGNEYLKRRDRVHICDNLEVSWEVH</sequence>
<gene>
    <name evidence="2" type="ORF">FA13DRAFT_1725602</name>
</gene>
<dbReference type="Proteomes" id="UP000298030">
    <property type="component" value="Unassembled WGS sequence"/>
</dbReference>
<proteinExistence type="predicted"/>
<organism evidence="2 3">
    <name type="scientific">Coprinellus micaceus</name>
    <name type="common">Glistening ink-cap mushroom</name>
    <name type="synonym">Coprinus micaceus</name>
    <dbReference type="NCBI Taxonomy" id="71717"/>
    <lineage>
        <taxon>Eukaryota</taxon>
        <taxon>Fungi</taxon>
        <taxon>Dikarya</taxon>
        <taxon>Basidiomycota</taxon>
        <taxon>Agaricomycotina</taxon>
        <taxon>Agaricomycetes</taxon>
        <taxon>Agaricomycetidae</taxon>
        <taxon>Agaricales</taxon>
        <taxon>Agaricineae</taxon>
        <taxon>Psathyrellaceae</taxon>
        <taxon>Coprinellus</taxon>
    </lineage>
</organism>
<dbReference type="EMBL" id="QPFP01000003">
    <property type="protein sequence ID" value="TEB37977.1"/>
    <property type="molecule type" value="Genomic_DNA"/>
</dbReference>
<protein>
    <submittedName>
        <fullName evidence="2">Uncharacterized protein</fullName>
    </submittedName>
</protein>
<feature type="compositionally biased region" description="Polar residues" evidence="1">
    <location>
        <begin position="219"/>
        <end position="229"/>
    </location>
</feature>
<name>A0A4Y7TUX7_COPMI</name>
<evidence type="ECO:0000256" key="1">
    <source>
        <dbReference type="SAM" id="MobiDB-lite"/>
    </source>
</evidence>
<dbReference type="OrthoDB" id="5231159at2759"/>
<reference evidence="2 3" key="1">
    <citation type="journal article" date="2019" name="Nat. Ecol. Evol.">
        <title>Megaphylogeny resolves global patterns of mushroom evolution.</title>
        <authorList>
            <person name="Varga T."/>
            <person name="Krizsan K."/>
            <person name="Foldi C."/>
            <person name="Dima B."/>
            <person name="Sanchez-Garcia M."/>
            <person name="Sanchez-Ramirez S."/>
            <person name="Szollosi G.J."/>
            <person name="Szarkandi J.G."/>
            <person name="Papp V."/>
            <person name="Albert L."/>
            <person name="Andreopoulos W."/>
            <person name="Angelini C."/>
            <person name="Antonin V."/>
            <person name="Barry K.W."/>
            <person name="Bougher N.L."/>
            <person name="Buchanan P."/>
            <person name="Buyck B."/>
            <person name="Bense V."/>
            <person name="Catcheside P."/>
            <person name="Chovatia M."/>
            <person name="Cooper J."/>
            <person name="Damon W."/>
            <person name="Desjardin D."/>
            <person name="Finy P."/>
            <person name="Geml J."/>
            <person name="Haridas S."/>
            <person name="Hughes K."/>
            <person name="Justo A."/>
            <person name="Karasinski D."/>
            <person name="Kautmanova I."/>
            <person name="Kiss B."/>
            <person name="Kocsube S."/>
            <person name="Kotiranta H."/>
            <person name="LaButti K.M."/>
            <person name="Lechner B.E."/>
            <person name="Liimatainen K."/>
            <person name="Lipzen A."/>
            <person name="Lukacs Z."/>
            <person name="Mihaltcheva S."/>
            <person name="Morgado L.N."/>
            <person name="Niskanen T."/>
            <person name="Noordeloos M.E."/>
            <person name="Ohm R.A."/>
            <person name="Ortiz-Santana B."/>
            <person name="Ovrebo C."/>
            <person name="Racz N."/>
            <person name="Riley R."/>
            <person name="Savchenko A."/>
            <person name="Shiryaev A."/>
            <person name="Soop K."/>
            <person name="Spirin V."/>
            <person name="Szebenyi C."/>
            <person name="Tomsovsky M."/>
            <person name="Tulloss R.E."/>
            <person name="Uehling J."/>
            <person name="Grigoriev I.V."/>
            <person name="Vagvolgyi C."/>
            <person name="Papp T."/>
            <person name="Martin F.M."/>
            <person name="Miettinen O."/>
            <person name="Hibbett D.S."/>
            <person name="Nagy L.G."/>
        </authorList>
    </citation>
    <scope>NUCLEOTIDE SEQUENCE [LARGE SCALE GENOMIC DNA]</scope>
    <source>
        <strain evidence="2 3">FP101781</strain>
    </source>
</reference>
<keyword evidence="3" id="KW-1185">Reference proteome</keyword>
<comment type="caution">
    <text evidence="2">The sequence shown here is derived from an EMBL/GenBank/DDBJ whole genome shotgun (WGS) entry which is preliminary data.</text>
</comment>
<accession>A0A4Y7TUX7</accession>
<evidence type="ECO:0000313" key="2">
    <source>
        <dbReference type="EMBL" id="TEB37977.1"/>
    </source>
</evidence>
<dbReference type="AlphaFoldDB" id="A0A4Y7TUX7"/>
<feature type="region of interest" description="Disordered" evidence="1">
    <location>
        <begin position="198"/>
        <end position="235"/>
    </location>
</feature>
<evidence type="ECO:0000313" key="3">
    <source>
        <dbReference type="Proteomes" id="UP000298030"/>
    </source>
</evidence>